<dbReference type="HOGENOM" id="CLU_084531_0_0_1"/>
<name>A0A067MU88_BOTB1</name>
<gene>
    <name evidence="3" type="ORF">BOTBODRAFT_65763</name>
</gene>
<dbReference type="OrthoDB" id="3230244at2759"/>
<proteinExistence type="inferred from homology"/>
<dbReference type="Pfam" id="PF08593">
    <property type="entry name" value="Mug135_C"/>
    <property type="match status" value="1"/>
</dbReference>
<evidence type="ECO:0000259" key="2">
    <source>
        <dbReference type="Pfam" id="PF08593"/>
    </source>
</evidence>
<comment type="similarity">
    <text evidence="1">Belongs to the UPF0612 family.</text>
</comment>
<sequence>MARVPHPPVPLPPIIPSYPSLVRPSSPNCPPTTEDHISALSYLKNVRAAYHAGSLTGEHVSAAVLYEHNIAQAMSSLDAAPPWFFPAINTALLPVHQRLDIMEQRLDVMKQRQDRLSRLCALAWNQQAGNGSQQPFEIVLLPDGSDPTTAPLNLPLLSSVAAVDGLSAEDCTSYVQRYYPNQPVPHSTASGKQMILVAIGYSGF</sequence>
<evidence type="ECO:0000313" key="4">
    <source>
        <dbReference type="Proteomes" id="UP000027195"/>
    </source>
</evidence>
<accession>A0A067MU88</accession>
<feature type="domain" description="Mug135-like C-terminal" evidence="2">
    <location>
        <begin position="123"/>
        <end position="201"/>
    </location>
</feature>
<protein>
    <recommendedName>
        <fullName evidence="2">Mug135-like C-terminal domain-containing protein</fullName>
    </recommendedName>
</protein>
<dbReference type="AlphaFoldDB" id="A0A067MU88"/>
<evidence type="ECO:0000313" key="3">
    <source>
        <dbReference type="EMBL" id="KDQ15146.1"/>
    </source>
</evidence>
<dbReference type="InParanoid" id="A0A067MU88"/>
<dbReference type="Proteomes" id="UP000027195">
    <property type="component" value="Unassembled WGS sequence"/>
</dbReference>
<dbReference type="InterPro" id="IPR013902">
    <property type="entry name" value="Mug135-like_C"/>
</dbReference>
<organism evidence="3 4">
    <name type="scientific">Botryobasidium botryosum (strain FD-172 SS1)</name>
    <dbReference type="NCBI Taxonomy" id="930990"/>
    <lineage>
        <taxon>Eukaryota</taxon>
        <taxon>Fungi</taxon>
        <taxon>Dikarya</taxon>
        <taxon>Basidiomycota</taxon>
        <taxon>Agaricomycotina</taxon>
        <taxon>Agaricomycetes</taxon>
        <taxon>Cantharellales</taxon>
        <taxon>Botryobasidiaceae</taxon>
        <taxon>Botryobasidium</taxon>
    </lineage>
</organism>
<reference evidence="4" key="1">
    <citation type="journal article" date="2014" name="Proc. Natl. Acad. Sci. U.S.A.">
        <title>Extensive sampling of basidiomycete genomes demonstrates inadequacy of the white-rot/brown-rot paradigm for wood decay fungi.</title>
        <authorList>
            <person name="Riley R."/>
            <person name="Salamov A.A."/>
            <person name="Brown D.W."/>
            <person name="Nagy L.G."/>
            <person name="Floudas D."/>
            <person name="Held B.W."/>
            <person name="Levasseur A."/>
            <person name="Lombard V."/>
            <person name="Morin E."/>
            <person name="Otillar R."/>
            <person name="Lindquist E.A."/>
            <person name="Sun H."/>
            <person name="LaButti K.M."/>
            <person name="Schmutz J."/>
            <person name="Jabbour D."/>
            <person name="Luo H."/>
            <person name="Baker S.E."/>
            <person name="Pisabarro A.G."/>
            <person name="Walton J.D."/>
            <person name="Blanchette R.A."/>
            <person name="Henrissat B."/>
            <person name="Martin F."/>
            <person name="Cullen D."/>
            <person name="Hibbett D.S."/>
            <person name="Grigoriev I.V."/>
        </authorList>
    </citation>
    <scope>NUCLEOTIDE SEQUENCE [LARGE SCALE GENOMIC DNA]</scope>
    <source>
        <strain evidence="4">FD-172 SS1</strain>
    </source>
</reference>
<dbReference type="EMBL" id="KL198034">
    <property type="protein sequence ID" value="KDQ15146.1"/>
    <property type="molecule type" value="Genomic_DNA"/>
</dbReference>
<evidence type="ECO:0000256" key="1">
    <source>
        <dbReference type="ARBA" id="ARBA00005788"/>
    </source>
</evidence>
<keyword evidence="4" id="KW-1185">Reference proteome</keyword>